<reference evidence="2 3" key="1">
    <citation type="submission" date="2018-02" db="EMBL/GenBank/DDBJ databases">
        <title>Solimicrobium silvestre gen. nov., sp. nov., isolated from alpine forest soil.</title>
        <authorList>
            <person name="Margesin R."/>
            <person name="Albuquerque L."/>
            <person name="Zhang D.-C."/>
            <person name="Froufe H.J.C."/>
            <person name="Severino R."/>
            <person name="Roxo I."/>
            <person name="Egas C."/>
            <person name="Da Costa M.S."/>
        </authorList>
    </citation>
    <scope>NUCLEOTIDE SEQUENCE [LARGE SCALE GENOMIC DNA]</scope>
    <source>
        <strain evidence="2 3">S20-91</strain>
    </source>
</reference>
<dbReference type="CDD" id="cd04301">
    <property type="entry name" value="NAT_SF"/>
    <property type="match status" value="1"/>
</dbReference>
<dbReference type="EMBL" id="PUGF01000038">
    <property type="protein sequence ID" value="PRC90684.1"/>
    <property type="molecule type" value="Genomic_DNA"/>
</dbReference>
<sequence length="84" mass="9354">MGEESYGEIKRVFVMDSHRGKGISKRIMSHLEKHLVMLGVPVARLETGVKQPEALKSLGYVACAPFGGYALDPFSMFMDKRLLP</sequence>
<dbReference type="Gene3D" id="3.40.630.30">
    <property type="match status" value="1"/>
</dbReference>
<keyword evidence="2" id="KW-0808">Transferase</keyword>
<proteinExistence type="predicted"/>
<dbReference type="AlphaFoldDB" id="A0A2S9GSI8"/>
<evidence type="ECO:0000313" key="2">
    <source>
        <dbReference type="EMBL" id="PRC90684.1"/>
    </source>
</evidence>
<dbReference type="Pfam" id="PF00583">
    <property type="entry name" value="Acetyltransf_1"/>
    <property type="match status" value="1"/>
</dbReference>
<evidence type="ECO:0000313" key="3">
    <source>
        <dbReference type="Proteomes" id="UP000237839"/>
    </source>
</evidence>
<accession>A0A2S9GSI8</accession>
<gene>
    <name evidence="2" type="ORF">S2091_4577</name>
</gene>
<dbReference type="InterPro" id="IPR016181">
    <property type="entry name" value="Acyl_CoA_acyltransferase"/>
</dbReference>
<dbReference type="InterPro" id="IPR000182">
    <property type="entry name" value="GNAT_dom"/>
</dbReference>
<evidence type="ECO:0000259" key="1">
    <source>
        <dbReference type="PROSITE" id="PS51186"/>
    </source>
</evidence>
<name>A0A2S9GSI8_9BURK</name>
<dbReference type="SUPFAM" id="SSF55729">
    <property type="entry name" value="Acyl-CoA N-acyltransferases (Nat)"/>
    <property type="match status" value="1"/>
</dbReference>
<organism evidence="2 3">
    <name type="scientific">Solimicrobium silvestre</name>
    <dbReference type="NCBI Taxonomy" id="2099400"/>
    <lineage>
        <taxon>Bacteria</taxon>
        <taxon>Pseudomonadati</taxon>
        <taxon>Pseudomonadota</taxon>
        <taxon>Betaproteobacteria</taxon>
        <taxon>Burkholderiales</taxon>
        <taxon>Oxalobacteraceae</taxon>
        <taxon>Solimicrobium</taxon>
    </lineage>
</organism>
<comment type="caution">
    <text evidence="2">The sequence shown here is derived from an EMBL/GenBank/DDBJ whole genome shotgun (WGS) entry which is preliminary data.</text>
</comment>
<dbReference type="RefSeq" id="WP_243405535.1">
    <property type="nucleotide sequence ID" value="NZ_PUGF01000038.1"/>
</dbReference>
<feature type="domain" description="N-acetyltransferase" evidence="1">
    <location>
        <begin position="1"/>
        <end position="81"/>
    </location>
</feature>
<protein>
    <submittedName>
        <fullName evidence="2">Acetyltransferase (GNAT) family</fullName>
    </submittedName>
</protein>
<keyword evidence="3" id="KW-1185">Reference proteome</keyword>
<dbReference type="PROSITE" id="PS51186">
    <property type="entry name" value="GNAT"/>
    <property type="match status" value="1"/>
</dbReference>
<dbReference type="Proteomes" id="UP000237839">
    <property type="component" value="Unassembled WGS sequence"/>
</dbReference>
<dbReference type="GO" id="GO:0016747">
    <property type="term" value="F:acyltransferase activity, transferring groups other than amino-acyl groups"/>
    <property type="evidence" value="ECO:0007669"/>
    <property type="project" value="InterPro"/>
</dbReference>